<sequence length="625" mass="68518">MSKPGSPLMEVRDLSVAMRSESGVRPILNTIDLTVMPRSVLGIIGESGSGKTVLSRALVNWIKPPLAITSGSVRYGGRDLLALPEEEMAALRGREIAYIGANPTSALDPTVPVGHQILEKLRAVAPQLSRQDARKRIIDTLDAVRIPSPAKRFDEYPFQFSGGMMQRALIVDALVSNPKLLIADNITQPLDVTVAAQILRLLRDLQKDFDTAVVFISSALGIVSEIADDMIVLDRGHIVERQPVNALLEKPEHGYTRELIAKVPKIWTGAAEPPAPSAQNVVLDVRDVEKTYEVRDRNAIFAHRKVQAVRGVSFTVRRGENFGIIGESGCGKSTLSRLLSCLEAPNRGQILFEDRDIATLRGKDLLALRRRFQLLLQDPYNAIAAHSSIGRTIAEPLLIHGLVPRREIRKRVSAVMSEVGLSPSLYDQLPVGLSAGQRQRVNIARALVLEPELLILDETLSALDQVEQAKLLDLFETLQARRGITYVYISHDLAMVRRVCARIAVMYLGRVVELSDNETLFASSSHPYTRALLSAVPTVEEKPYKTETYLLEGEPPDPIDIPPGCSFRTRCPFAFDRCAREDPRLTLLSDGSLSACHLEGSGLPAVDIAGLQPVATVAQTRPVAP</sequence>
<evidence type="ECO:0000256" key="3">
    <source>
        <dbReference type="ARBA" id="ARBA00022448"/>
    </source>
</evidence>
<dbReference type="Proteomes" id="UP000306441">
    <property type="component" value="Unassembled WGS sequence"/>
</dbReference>
<evidence type="ECO:0000256" key="5">
    <source>
        <dbReference type="ARBA" id="ARBA00022840"/>
    </source>
</evidence>
<dbReference type="Pfam" id="PF08352">
    <property type="entry name" value="oligo_HPY"/>
    <property type="match status" value="2"/>
</dbReference>
<evidence type="ECO:0000313" key="8">
    <source>
        <dbReference type="Proteomes" id="UP000306441"/>
    </source>
</evidence>
<dbReference type="InterPro" id="IPR003439">
    <property type="entry name" value="ABC_transporter-like_ATP-bd"/>
</dbReference>
<dbReference type="NCBIfam" id="TIGR01727">
    <property type="entry name" value="oligo_HPY"/>
    <property type="match status" value="1"/>
</dbReference>
<evidence type="ECO:0000256" key="1">
    <source>
        <dbReference type="ARBA" id="ARBA00004417"/>
    </source>
</evidence>
<gene>
    <name evidence="7" type="ORF">E6C48_15010</name>
</gene>
<dbReference type="NCBIfam" id="NF008453">
    <property type="entry name" value="PRK11308.1"/>
    <property type="match status" value="2"/>
</dbReference>
<accession>A0ABY2Q5Z6</accession>
<protein>
    <submittedName>
        <fullName evidence="7">ABC transporter ATP-binding protein</fullName>
    </submittedName>
</protein>
<dbReference type="InterPro" id="IPR050319">
    <property type="entry name" value="ABC_transp_ATP-bind"/>
</dbReference>
<evidence type="ECO:0000259" key="6">
    <source>
        <dbReference type="PROSITE" id="PS50893"/>
    </source>
</evidence>
<dbReference type="NCBIfam" id="NF007739">
    <property type="entry name" value="PRK10419.1"/>
    <property type="match status" value="2"/>
</dbReference>
<keyword evidence="4" id="KW-0547">Nucleotide-binding</keyword>
<comment type="caution">
    <text evidence="7">The sequence shown here is derived from an EMBL/GenBank/DDBJ whole genome shotgun (WGS) entry which is preliminary data.</text>
</comment>
<keyword evidence="3" id="KW-0813">Transport</keyword>
<dbReference type="SMART" id="SM00382">
    <property type="entry name" value="AAA"/>
    <property type="match status" value="2"/>
</dbReference>
<evidence type="ECO:0000256" key="4">
    <source>
        <dbReference type="ARBA" id="ARBA00022741"/>
    </source>
</evidence>
<reference evidence="7 8" key="1">
    <citation type="submission" date="2019-04" db="EMBL/GenBank/DDBJ databases">
        <title>Mesorhizobium composti sp. nov., isolated from compost.</title>
        <authorList>
            <person name="Lin S.-Y."/>
            <person name="Hameed A."/>
            <person name="Hsieh Y.-T."/>
            <person name="Young C.-C."/>
        </authorList>
    </citation>
    <scope>NUCLEOTIDE SEQUENCE [LARGE SCALE GENOMIC DNA]</scope>
    <source>
        <strain evidence="7 8">CC-YTH430</strain>
    </source>
</reference>
<dbReference type="Pfam" id="PF00005">
    <property type="entry name" value="ABC_tran"/>
    <property type="match status" value="2"/>
</dbReference>
<feature type="domain" description="ABC transporter" evidence="6">
    <location>
        <begin position="11"/>
        <end position="260"/>
    </location>
</feature>
<feature type="domain" description="ABC transporter" evidence="6">
    <location>
        <begin position="294"/>
        <end position="533"/>
    </location>
</feature>
<dbReference type="InterPro" id="IPR003593">
    <property type="entry name" value="AAA+_ATPase"/>
</dbReference>
<dbReference type="PANTHER" id="PTHR43776">
    <property type="entry name" value="TRANSPORT ATP-BINDING PROTEIN"/>
    <property type="match status" value="1"/>
</dbReference>
<dbReference type="EMBL" id="SSNY01000008">
    <property type="protein sequence ID" value="THF56494.1"/>
    <property type="molecule type" value="Genomic_DNA"/>
</dbReference>
<proteinExistence type="inferred from homology"/>
<name>A0ABY2Q5Z6_9HYPH</name>
<dbReference type="InterPro" id="IPR017871">
    <property type="entry name" value="ABC_transporter-like_CS"/>
</dbReference>
<organism evidence="7 8">
    <name type="scientific">Ollibium composti</name>
    <dbReference type="NCBI Taxonomy" id="2675109"/>
    <lineage>
        <taxon>Bacteria</taxon>
        <taxon>Pseudomonadati</taxon>
        <taxon>Pseudomonadota</taxon>
        <taxon>Alphaproteobacteria</taxon>
        <taxon>Hyphomicrobiales</taxon>
        <taxon>Phyllobacteriaceae</taxon>
        <taxon>Ollibium</taxon>
    </lineage>
</organism>
<evidence type="ECO:0000313" key="7">
    <source>
        <dbReference type="EMBL" id="THF56494.1"/>
    </source>
</evidence>
<dbReference type="GO" id="GO:0005524">
    <property type="term" value="F:ATP binding"/>
    <property type="evidence" value="ECO:0007669"/>
    <property type="project" value="UniProtKB-KW"/>
</dbReference>
<comment type="subcellular location">
    <subcellularLocation>
        <location evidence="1">Cell inner membrane</location>
        <topology evidence="1">Peripheral membrane protein</topology>
    </subcellularLocation>
</comment>
<dbReference type="InterPro" id="IPR013563">
    <property type="entry name" value="Oligopep_ABC_C"/>
</dbReference>
<keyword evidence="5 7" id="KW-0067">ATP-binding</keyword>
<keyword evidence="8" id="KW-1185">Reference proteome</keyword>
<dbReference type="PROSITE" id="PS50893">
    <property type="entry name" value="ABC_TRANSPORTER_2"/>
    <property type="match status" value="2"/>
</dbReference>
<evidence type="ECO:0000256" key="2">
    <source>
        <dbReference type="ARBA" id="ARBA00005417"/>
    </source>
</evidence>
<dbReference type="Gene3D" id="3.40.50.300">
    <property type="entry name" value="P-loop containing nucleotide triphosphate hydrolases"/>
    <property type="match status" value="2"/>
</dbReference>
<dbReference type="PANTHER" id="PTHR43776:SF7">
    <property type="entry name" value="D,D-DIPEPTIDE TRANSPORT ATP-BINDING PROTEIN DDPF-RELATED"/>
    <property type="match status" value="1"/>
</dbReference>
<dbReference type="CDD" id="cd03257">
    <property type="entry name" value="ABC_NikE_OppD_transporters"/>
    <property type="match status" value="2"/>
</dbReference>
<dbReference type="PROSITE" id="PS00211">
    <property type="entry name" value="ABC_TRANSPORTER_1"/>
    <property type="match status" value="2"/>
</dbReference>
<dbReference type="InterPro" id="IPR027417">
    <property type="entry name" value="P-loop_NTPase"/>
</dbReference>
<comment type="similarity">
    <text evidence="2">Belongs to the ABC transporter superfamily.</text>
</comment>
<dbReference type="SUPFAM" id="SSF52540">
    <property type="entry name" value="P-loop containing nucleoside triphosphate hydrolases"/>
    <property type="match status" value="2"/>
</dbReference>